<accession>A0A0A1DMV6</accession>
<dbReference type="eggNOG" id="COG5635">
    <property type="taxonomic scope" value="Bacteria"/>
</dbReference>
<dbReference type="GeneID" id="96608857"/>
<dbReference type="Gene3D" id="1.25.10.10">
    <property type="entry name" value="Leucine-rich Repeat Variant"/>
    <property type="match status" value="1"/>
</dbReference>
<evidence type="ECO:0000313" key="2">
    <source>
        <dbReference type="Proteomes" id="UP000030300"/>
    </source>
</evidence>
<dbReference type="HOGENOM" id="CLU_247919_0_0_11"/>
<reference evidence="1 2" key="1">
    <citation type="journal article" date="2015" name="Genome Announc.">
        <title>Complete Genome Sequence of Steroid-Transforming Nocardioides simplex VKM Ac-2033D.</title>
        <authorList>
            <person name="Shtratnikova V.Y."/>
            <person name="Schelkunov M.I."/>
            <person name="Pekov Y.A."/>
            <person name="Fokina V.V."/>
            <person name="Logacheva M.D."/>
            <person name="Sokolov S.L."/>
            <person name="Bragin E.Y."/>
            <person name="Ashapkin V.V."/>
            <person name="Donova M.V."/>
        </authorList>
    </citation>
    <scope>NUCLEOTIDE SEQUENCE [LARGE SCALE GENOMIC DNA]</scope>
    <source>
        <strain evidence="1 2">VKM Ac-2033D</strain>
    </source>
</reference>
<dbReference type="EMBL" id="CP009896">
    <property type="protein sequence ID" value="AIY16720.1"/>
    <property type="molecule type" value="Genomic_DNA"/>
</dbReference>
<name>A0A0A1DMV6_NOCSI</name>
<keyword evidence="2" id="KW-1185">Reference proteome</keyword>
<dbReference type="OrthoDB" id="7051144at2"/>
<dbReference type="Proteomes" id="UP000030300">
    <property type="component" value="Chromosome"/>
</dbReference>
<organism evidence="1 2">
    <name type="scientific">Nocardioides simplex</name>
    <name type="common">Arthrobacter simplex</name>
    <dbReference type="NCBI Taxonomy" id="2045"/>
    <lineage>
        <taxon>Bacteria</taxon>
        <taxon>Bacillati</taxon>
        <taxon>Actinomycetota</taxon>
        <taxon>Actinomycetes</taxon>
        <taxon>Propionibacteriales</taxon>
        <taxon>Nocardioidaceae</taxon>
        <taxon>Pimelobacter</taxon>
    </lineage>
</organism>
<dbReference type="InterPro" id="IPR016024">
    <property type="entry name" value="ARM-type_fold"/>
</dbReference>
<protein>
    <submittedName>
        <fullName evidence="1">Uncharacterized protein</fullName>
    </submittedName>
</protein>
<gene>
    <name evidence="1" type="ORF">KR76_07965</name>
</gene>
<dbReference type="STRING" id="2045.KR76_07965"/>
<evidence type="ECO:0000313" key="1">
    <source>
        <dbReference type="EMBL" id="AIY16720.1"/>
    </source>
</evidence>
<sequence length="1486" mass="163734">MSPRPGGETDKLGNKYELAWTIRHALYCILDDRRALTAEDIDPEVGKGSEFSYETGLVTEAHQLKRQNGNSNSWTVKALADLKIFEAAAKHVAAGRRYHFVSLVPCRPLQELSERARKSDDLASLTESWLTSELAAVFDQLTAAEVLGSPQAAWETLRGMRFSVQDEYDIVRMNSMLAECNLGGATGHLTSLAIGDILLDNLGKRLTRTELLALLADQGIKPLARGSHQTAHAQALAITDSWRHSIQRELLQPAIARAEALQLVEALDLNRIGLIAGTAGGGKSSVLEQTVAALESAGAEVLALRLDRLDPFASTADLGRQLGFETSPAVALALAADDRDAYLVIDQLDAVSLASGRMPESFDVVMDLIGEALSVGGVRIVLACRQFDIDNDHRIRALASRADVTQVEVGLLSVEDVDAAVASMGLDPTKLTSSQRVLLQTPLHLVLLQTIASQGDALAFQSKGSLFEAFWERKRQTARARRPTVRFNDVVSRIANAASDRQMLSVPIEILDDGDLIEDANVLVSEHVLARDGDRIAFFHETFFDYAFARQWASRAESLVDFLLHDEQELFRRAQVRQILQHLYERESDRFRTEAEAVLTADDIRFHIKETVLAVVANLAVPTTDDAAVMLRVAATHPRFEERLWQQLRRSQWFARFYEDGQIATWLDGQDVGMRLHALNTMVSAVKEHPVLIASLLSDRKEAREYLDWLRWVTRFAAIQQNRELFDLVLEAVRQGAYDVTEHELWLTAHELAKHEPLWAIELLQARLIGHVGALAVSDGGKVAVLGMREYGAAELVKDAASAKPLEFVQTIVPYLRQVMAATAYEPRDDDPIRDHHFSARFEVDELDDRELGDALLAASVRSLETLAKTDPEAIRGLLEELAADPYDASQFLLYRALAAGGEYFADWSASLLLEGGRRLDCGYISDSDWVARELVRATAPYVSDEIHRQLEDLFRDMRNEYETRHSSGRAAFTFLSALDEPRLTSNGQRRLGEYRRKFEEEAPAKPSGVRGGFIGSPISSSAAQKMTDAQWLGAMAKHDSDKTDWVSFTGGARELSNVLKDQVAADPARFARLALQLTAEFNAAYMDALLMGFGDAEVRDGAAPLVFDAVRHIASLGLPDNDRWIGMALRKYYREVPLDLVELVRDRTLHAPDPTDSSPVIIRDGTDGQSAADMRMNGMNTARGSLAEALGDLLVADSDGQRTALVVPYLDTMASDPVLSVRSCVAHTLAASLRHARPEVLTAFEVLIDADDRLLAAEFVQQLMLYIGNVNPEIIDPVIQRMLASEDAEAREAGGVMAAFAALEWSRPELMDQALAGDVHVRKGVAEVCAGRVDRTSNADLATASLIRLMNDDEDEVRRAAAAVAPHLREHPLQPFVGLLTALIDSPSYDHATPQLLLTLQYAPDKVDELVLKAAQRFIDVFGKDAADIRTGAAGDAHYISELVVRGLAQSRDRAHRAALLDVLDLLLELGVHGINDAIAESERF</sequence>
<dbReference type="InterPro" id="IPR011989">
    <property type="entry name" value="ARM-like"/>
</dbReference>
<dbReference type="SUPFAM" id="SSF48371">
    <property type="entry name" value="ARM repeat"/>
    <property type="match status" value="1"/>
</dbReference>
<dbReference type="KEGG" id="psim:KR76_07965"/>
<proteinExistence type="predicted"/>
<dbReference type="RefSeq" id="WP_038677600.1">
    <property type="nucleotide sequence ID" value="NZ_CP009896.1"/>
</dbReference>